<dbReference type="SUPFAM" id="SSF51182">
    <property type="entry name" value="RmlC-like cupins"/>
    <property type="match status" value="1"/>
</dbReference>
<gene>
    <name evidence="1" type="ORF">ACFO5X_23410</name>
</gene>
<protein>
    <submittedName>
        <fullName evidence="1">Dimethylsulfonioproprionate lyase family protein</fullName>
    </submittedName>
</protein>
<comment type="caution">
    <text evidence="1">The sequence shown here is derived from an EMBL/GenBank/DDBJ whole genome shotgun (WGS) entry which is preliminary data.</text>
</comment>
<evidence type="ECO:0000313" key="1">
    <source>
        <dbReference type="EMBL" id="MFC4671521.1"/>
    </source>
</evidence>
<accession>A0ABV9KPI6</accession>
<proteinExistence type="predicted"/>
<dbReference type="GO" id="GO:0016829">
    <property type="term" value="F:lyase activity"/>
    <property type="evidence" value="ECO:0007669"/>
    <property type="project" value="UniProtKB-KW"/>
</dbReference>
<evidence type="ECO:0000313" key="2">
    <source>
        <dbReference type="Proteomes" id="UP001595973"/>
    </source>
</evidence>
<dbReference type="InterPro" id="IPR031723">
    <property type="entry name" value="DMSP_lyase"/>
</dbReference>
<organism evidence="1 2">
    <name type="scientific">Seohaeicola nanhaiensis</name>
    <dbReference type="NCBI Taxonomy" id="1387282"/>
    <lineage>
        <taxon>Bacteria</taxon>
        <taxon>Pseudomonadati</taxon>
        <taxon>Pseudomonadota</taxon>
        <taxon>Alphaproteobacteria</taxon>
        <taxon>Rhodobacterales</taxon>
        <taxon>Roseobacteraceae</taxon>
        <taxon>Seohaeicola</taxon>
    </lineage>
</organism>
<dbReference type="Pfam" id="PF16867">
    <property type="entry name" value="DMSP_lyase"/>
    <property type="match status" value="1"/>
</dbReference>
<name>A0ABV9KPI6_9RHOB</name>
<dbReference type="EMBL" id="JBHSGI010000033">
    <property type="protein sequence ID" value="MFC4671521.1"/>
    <property type="molecule type" value="Genomic_DNA"/>
</dbReference>
<dbReference type="Gene3D" id="2.60.120.10">
    <property type="entry name" value="Jelly Rolls"/>
    <property type="match status" value="1"/>
</dbReference>
<keyword evidence="2" id="KW-1185">Reference proteome</keyword>
<dbReference type="RefSeq" id="WP_380722133.1">
    <property type="nucleotide sequence ID" value="NZ_JBHSGI010000033.1"/>
</dbReference>
<dbReference type="InterPro" id="IPR011051">
    <property type="entry name" value="RmlC_Cupin_sf"/>
</dbReference>
<keyword evidence="1" id="KW-0456">Lyase</keyword>
<dbReference type="Proteomes" id="UP001595973">
    <property type="component" value="Unassembled WGS sequence"/>
</dbReference>
<dbReference type="InterPro" id="IPR014710">
    <property type="entry name" value="RmlC-like_jellyroll"/>
</dbReference>
<sequence>MDDMQAAPATARLTDRPDWLYLLREFEALYRFGSAGGSTLIRAHRKRVRDALSRIIAGNAEIDDRAAEDKPVTAHLSRALDLGERGAMQGMARALREVRAGLTWEYGYEKVPKTLAQRYAYCEIAGPLGPVRASELILGFVLFAPNTTYPQHSHHEIEESYISIAGAWSENDAAVHAPGSLILNKPGDEHRITTGQTDPCLLAYAWVGSHERLAAPAMKLTATRKARRLQGI</sequence>
<reference evidence="2" key="1">
    <citation type="journal article" date="2019" name="Int. J. Syst. Evol. Microbiol.">
        <title>The Global Catalogue of Microorganisms (GCM) 10K type strain sequencing project: providing services to taxonomists for standard genome sequencing and annotation.</title>
        <authorList>
            <consortium name="The Broad Institute Genomics Platform"/>
            <consortium name="The Broad Institute Genome Sequencing Center for Infectious Disease"/>
            <person name="Wu L."/>
            <person name="Ma J."/>
        </authorList>
    </citation>
    <scope>NUCLEOTIDE SEQUENCE [LARGE SCALE GENOMIC DNA]</scope>
    <source>
        <strain evidence="2">CGMCC 4.7283</strain>
    </source>
</reference>